<dbReference type="SUPFAM" id="SSF52777">
    <property type="entry name" value="CoA-dependent acyltransferases"/>
    <property type="match status" value="1"/>
</dbReference>
<dbReference type="Pfam" id="PF00364">
    <property type="entry name" value="Biotin_lipoyl"/>
    <property type="match status" value="1"/>
</dbReference>
<comment type="similarity">
    <text evidence="3 12">Belongs to the 2-oxoacid dehydrogenase family.</text>
</comment>
<accession>A0A318SSR2</accession>
<evidence type="ECO:0000256" key="9">
    <source>
        <dbReference type="ARBA" id="ARBA00022823"/>
    </source>
</evidence>
<dbReference type="NCBIfam" id="NF004309">
    <property type="entry name" value="PRK05704.1"/>
    <property type="match status" value="1"/>
</dbReference>
<dbReference type="InterPro" id="IPR023213">
    <property type="entry name" value="CAT-like_dom_sf"/>
</dbReference>
<protein>
    <recommendedName>
        <fullName evidence="6 12">Dihydrolipoyllysine-residue succinyltransferase component of 2-oxoglutarate dehydrogenase complex</fullName>
        <ecNumber evidence="5 12">2.3.1.61</ecNumber>
    </recommendedName>
    <alternativeName>
        <fullName evidence="12">2-oxoglutarate dehydrogenase complex component E2</fullName>
    </alternativeName>
</protein>
<keyword evidence="10 12" id="KW-0012">Acyltransferase</keyword>
<name>A0A318SSR2_9RHOB</name>
<dbReference type="Gene3D" id="2.40.50.100">
    <property type="match status" value="1"/>
</dbReference>
<sequence length="409" mass="44230">MTEVRVPTLGESVSEATVATWFKKPGDKVAVDEMLCELETDKVTVEVPAPAAGTLSEIVANEGETVGVDALLAQISEGAAEPATEAKAPSEEAPKDKGEMTETEEAPAEQKQGEKSGEDAPSAKKMMAENDLKDGDVTGTGKDGRVMKEDVLKALNTPKEAPATKSAPRAPVAAEEADLEERVKMTRLRQTIARRLKEAQNTAAMLTTYNEVDMTAVMDLRKEYKDLFEKKHGVKLGFMSFFTKACIHALNEVPDVNAEIDGDSVIYKNYVNMGVAVGTPNGLVVPVLRRADLMGFAEIEKSIAEMGKKARDGKLSMKDMQGGSFTISNGGVYGSLMSSPILNPPQSGILGMHKIQERPMVVGGQIVIRPMMYLALSYDHRIVDGKGAVTFLVRVKEALEDPRRLLMDL</sequence>
<dbReference type="EC" id="2.3.1.61" evidence="5 12"/>
<evidence type="ECO:0000256" key="3">
    <source>
        <dbReference type="ARBA" id="ARBA00007317"/>
    </source>
</evidence>
<keyword evidence="17" id="KW-1185">Reference proteome</keyword>
<dbReference type="SUPFAM" id="SSF47005">
    <property type="entry name" value="Peripheral subunit-binding domain of 2-oxo acid dehydrogenase complex"/>
    <property type="match status" value="1"/>
</dbReference>
<dbReference type="EMBL" id="QJTE01000002">
    <property type="protein sequence ID" value="PYE84971.1"/>
    <property type="molecule type" value="Genomic_DNA"/>
</dbReference>
<evidence type="ECO:0000256" key="11">
    <source>
        <dbReference type="ARBA" id="ARBA00052761"/>
    </source>
</evidence>
<reference evidence="16 17" key="1">
    <citation type="submission" date="2018-06" db="EMBL/GenBank/DDBJ databases">
        <title>Genomic Encyclopedia of Type Strains, Phase III (KMG-III): the genomes of soil and plant-associated and newly described type strains.</title>
        <authorList>
            <person name="Whitman W."/>
        </authorList>
    </citation>
    <scope>NUCLEOTIDE SEQUENCE [LARGE SCALE GENOMIC DNA]</scope>
    <source>
        <strain evidence="16 17">CECT 9025</strain>
    </source>
</reference>
<evidence type="ECO:0000259" key="15">
    <source>
        <dbReference type="PROSITE" id="PS51826"/>
    </source>
</evidence>
<dbReference type="GO" id="GO:0045252">
    <property type="term" value="C:oxoglutarate dehydrogenase complex"/>
    <property type="evidence" value="ECO:0007669"/>
    <property type="project" value="UniProtKB-UniRule"/>
</dbReference>
<dbReference type="NCBIfam" id="TIGR01347">
    <property type="entry name" value="sucB"/>
    <property type="match status" value="1"/>
</dbReference>
<dbReference type="GO" id="GO:0033512">
    <property type="term" value="P:L-lysine catabolic process to acetyl-CoA via saccharopine"/>
    <property type="evidence" value="ECO:0007669"/>
    <property type="project" value="UniProtKB-UniRule"/>
</dbReference>
<dbReference type="Proteomes" id="UP000248311">
    <property type="component" value="Unassembled WGS sequence"/>
</dbReference>
<evidence type="ECO:0000256" key="6">
    <source>
        <dbReference type="ARBA" id="ARBA00019511"/>
    </source>
</evidence>
<dbReference type="GO" id="GO:0004149">
    <property type="term" value="F:dihydrolipoyllysine-residue succinyltransferase activity"/>
    <property type="evidence" value="ECO:0007669"/>
    <property type="project" value="UniProtKB-UniRule"/>
</dbReference>
<dbReference type="Pfam" id="PF00198">
    <property type="entry name" value="2-oxoacid_dh"/>
    <property type="match status" value="1"/>
</dbReference>
<dbReference type="InterPro" id="IPR000089">
    <property type="entry name" value="Biotin_lipoyl"/>
</dbReference>
<feature type="domain" description="Peripheral subunit-binding (PSBD)" evidence="15">
    <location>
        <begin position="118"/>
        <end position="155"/>
    </location>
</feature>
<feature type="region of interest" description="Disordered" evidence="13">
    <location>
        <begin position="158"/>
        <end position="177"/>
    </location>
</feature>
<keyword evidence="8 12" id="KW-0808">Transferase</keyword>
<dbReference type="Gene3D" id="3.30.559.10">
    <property type="entry name" value="Chloramphenicol acetyltransferase-like domain"/>
    <property type="match status" value="1"/>
</dbReference>
<keyword evidence="9 12" id="KW-0450">Lipoyl</keyword>
<dbReference type="InterPro" id="IPR006255">
    <property type="entry name" value="SucB"/>
</dbReference>
<comment type="caution">
    <text evidence="16">The sequence shown here is derived from an EMBL/GenBank/DDBJ whole genome shotgun (WGS) entry which is preliminary data.</text>
</comment>
<evidence type="ECO:0000256" key="13">
    <source>
        <dbReference type="SAM" id="MobiDB-lite"/>
    </source>
</evidence>
<feature type="domain" description="Lipoyl-binding" evidence="14">
    <location>
        <begin position="1"/>
        <end position="76"/>
    </location>
</feature>
<dbReference type="OrthoDB" id="9805770at2"/>
<dbReference type="PROSITE" id="PS50968">
    <property type="entry name" value="BIOTINYL_LIPOYL"/>
    <property type="match status" value="1"/>
</dbReference>
<evidence type="ECO:0000256" key="8">
    <source>
        <dbReference type="ARBA" id="ARBA00022679"/>
    </source>
</evidence>
<comment type="cofactor">
    <cofactor evidence="12">
        <name>(R)-lipoate</name>
        <dbReference type="ChEBI" id="CHEBI:83088"/>
    </cofactor>
    <text evidence="12">Binds 1 lipoyl cofactor covalently.</text>
</comment>
<dbReference type="GO" id="GO:0006099">
    <property type="term" value="P:tricarboxylic acid cycle"/>
    <property type="evidence" value="ECO:0007669"/>
    <property type="project" value="UniProtKB-UniRule"/>
</dbReference>
<evidence type="ECO:0000256" key="10">
    <source>
        <dbReference type="ARBA" id="ARBA00023315"/>
    </source>
</evidence>
<evidence type="ECO:0000313" key="17">
    <source>
        <dbReference type="Proteomes" id="UP000248311"/>
    </source>
</evidence>
<dbReference type="InterPro" id="IPR004167">
    <property type="entry name" value="PSBD"/>
</dbReference>
<comment type="subunit">
    <text evidence="4">Forms a 24-polypeptide structural core with octahedral symmetry. Part of the 2-oxoglutarate dehydrogenase (OGDH) complex composed of E1 (2-oxoglutarate dehydrogenase), E2 (dihydrolipoamide succinyltransferase) and E3 (dihydrolipoamide dehydrogenase); the complex contains multiple copies of the three enzymatic components (E1, E2 and E3).</text>
</comment>
<evidence type="ECO:0000256" key="12">
    <source>
        <dbReference type="RuleBase" id="RU361138"/>
    </source>
</evidence>
<dbReference type="PROSITE" id="PS51826">
    <property type="entry name" value="PSBD"/>
    <property type="match status" value="1"/>
</dbReference>
<feature type="compositionally biased region" description="Basic and acidic residues" evidence="13">
    <location>
        <begin position="111"/>
        <end position="123"/>
    </location>
</feature>
<keyword evidence="7 12" id="KW-0816">Tricarboxylic acid cycle</keyword>
<comment type="pathway">
    <text evidence="2 12">Amino-acid degradation; L-lysine degradation via saccharopine pathway; glutaryl-CoA from L-lysine: step 6/6.</text>
</comment>
<comment type="catalytic activity">
    <reaction evidence="11 12">
        <text>N(6)-[(R)-dihydrolipoyl]-L-lysyl-[protein] + succinyl-CoA = N(6)-[(R)-S(8)-succinyldihydrolipoyl]-L-lysyl-[protein] + CoA</text>
        <dbReference type="Rhea" id="RHEA:15213"/>
        <dbReference type="Rhea" id="RHEA-COMP:10475"/>
        <dbReference type="Rhea" id="RHEA-COMP:20092"/>
        <dbReference type="ChEBI" id="CHEBI:57287"/>
        <dbReference type="ChEBI" id="CHEBI:57292"/>
        <dbReference type="ChEBI" id="CHEBI:83100"/>
        <dbReference type="ChEBI" id="CHEBI:83120"/>
        <dbReference type="EC" id="2.3.1.61"/>
    </reaction>
</comment>
<dbReference type="RefSeq" id="WP_110813999.1">
    <property type="nucleotide sequence ID" value="NZ_QJTE01000002.1"/>
</dbReference>
<comment type="function">
    <text evidence="1 12">E2 component of the 2-oxoglutarate dehydrogenase (OGDH) complex which catalyzes the second step in the conversion of 2-oxoglutarate to succinyl-CoA and CO(2).</text>
</comment>
<dbReference type="InterPro" id="IPR050537">
    <property type="entry name" value="2-oxoacid_dehydrogenase"/>
</dbReference>
<dbReference type="InterPro" id="IPR011053">
    <property type="entry name" value="Single_hybrid_motif"/>
</dbReference>
<proteinExistence type="inferred from homology"/>
<gene>
    <name evidence="16" type="ORF">DFP88_102776</name>
</gene>
<evidence type="ECO:0000256" key="2">
    <source>
        <dbReference type="ARBA" id="ARBA00005145"/>
    </source>
</evidence>
<dbReference type="AlphaFoldDB" id="A0A318SSR2"/>
<evidence type="ECO:0000313" key="16">
    <source>
        <dbReference type="EMBL" id="PYE84971.1"/>
    </source>
</evidence>
<dbReference type="Pfam" id="PF02817">
    <property type="entry name" value="E3_binding"/>
    <property type="match status" value="1"/>
</dbReference>
<evidence type="ECO:0000259" key="14">
    <source>
        <dbReference type="PROSITE" id="PS50968"/>
    </source>
</evidence>
<dbReference type="FunFam" id="3.30.559.10:FF:000007">
    <property type="entry name" value="Dihydrolipoamide acetyltransferase component of pyruvate dehydrogenase complex"/>
    <property type="match status" value="1"/>
</dbReference>
<organism evidence="16 17">
    <name type="scientific">Pseudoroseicyclus aestuarii</name>
    <dbReference type="NCBI Taxonomy" id="1795041"/>
    <lineage>
        <taxon>Bacteria</taxon>
        <taxon>Pseudomonadati</taxon>
        <taxon>Pseudomonadota</taxon>
        <taxon>Alphaproteobacteria</taxon>
        <taxon>Rhodobacterales</taxon>
        <taxon>Paracoccaceae</taxon>
        <taxon>Pseudoroseicyclus</taxon>
    </lineage>
</organism>
<dbReference type="Gene3D" id="4.10.320.10">
    <property type="entry name" value="E3-binding domain"/>
    <property type="match status" value="1"/>
</dbReference>
<feature type="region of interest" description="Disordered" evidence="13">
    <location>
        <begin position="79"/>
        <end position="123"/>
    </location>
</feature>
<dbReference type="SUPFAM" id="SSF51230">
    <property type="entry name" value="Single hybrid motif"/>
    <property type="match status" value="1"/>
</dbReference>
<feature type="compositionally biased region" description="Basic and acidic residues" evidence="13">
    <location>
        <begin position="88"/>
        <end position="100"/>
    </location>
</feature>
<dbReference type="CDD" id="cd06849">
    <property type="entry name" value="lipoyl_domain"/>
    <property type="match status" value="1"/>
</dbReference>
<evidence type="ECO:0000256" key="7">
    <source>
        <dbReference type="ARBA" id="ARBA00022532"/>
    </source>
</evidence>
<dbReference type="PANTHER" id="PTHR43416:SF5">
    <property type="entry name" value="DIHYDROLIPOYLLYSINE-RESIDUE SUCCINYLTRANSFERASE COMPONENT OF 2-OXOGLUTARATE DEHYDROGENASE COMPLEX, MITOCHONDRIAL"/>
    <property type="match status" value="1"/>
</dbReference>
<dbReference type="PANTHER" id="PTHR43416">
    <property type="entry name" value="DIHYDROLIPOYLLYSINE-RESIDUE SUCCINYLTRANSFERASE COMPONENT OF 2-OXOGLUTARATE DEHYDROGENASE COMPLEX, MITOCHONDRIAL-RELATED"/>
    <property type="match status" value="1"/>
</dbReference>
<evidence type="ECO:0000256" key="1">
    <source>
        <dbReference type="ARBA" id="ARBA00004052"/>
    </source>
</evidence>
<dbReference type="InterPro" id="IPR001078">
    <property type="entry name" value="2-oxoacid_DH_actylTfrase"/>
</dbReference>
<dbReference type="GO" id="GO:0005829">
    <property type="term" value="C:cytosol"/>
    <property type="evidence" value="ECO:0007669"/>
    <property type="project" value="TreeGrafter"/>
</dbReference>
<dbReference type="UniPathway" id="UPA00868">
    <property type="reaction ID" value="UER00840"/>
</dbReference>
<dbReference type="InterPro" id="IPR036625">
    <property type="entry name" value="E3-bd_dom_sf"/>
</dbReference>
<evidence type="ECO:0000256" key="4">
    <source>
        <dbReference type="ARBA" id="ARBA00011666"/>
    </source>
</evidence>
<evidence type="ECO:0000256" key="5">
    <source>
        <dbReference type="ARBA" id="ARBA00012945"/>
    </source>
</evidence>